<dbReference type="AlphaFoldDB" id="A0A139N0B8"/>
<dbReference type="PROSITE" id="PS00893">
    <property type="entry name" value="NUDIX_BOX"/>
    <property type="match status" value="1"/>
</dbReference>
<evidence type="ECO:0000256" key="1">
    <source>
        <dbReference type="ARBA" id="ARBA00022801"/>
    </source>
</evidence>
<dbReference type="EMBL" id="LQRC01000248">
    <property type="protein sequence ID" value="KXT69161.1"/>
    <property type="molecule type" value="Genomic_DNA"/>
</dbReference>
<dbReference type="Gene3D" id="3.90.79.10">
    <property type="entry name" value="Nucleoside Triphosphate Pyrophosphohydrolase"/>
    <property type="match status" value="1"/>
</dbReference>
<dbReference type="Gene3D" id="1.10.10.10">
    <property type="entry name" value="Winged helix-like DNA-binding domain superfamily/Winged helix DNA-binding domain"/>
    <property type="match status" value="1"/>
</dbReference>
<name>A0A139N0B8_STRGN</name>
<organism evidence="3 4">
    <name type="scientific">Streptococcus gordonii</name>
    <dbReference type="NCBI Taxonomy" id="1302"/>
    <lineage>
        <taxon>Bacteria</taxon>
        <taxon>Bacillati</taxon>
        <taxon>Bacillota</taxon>
        <taxon>Bacilli</taxon>
        <taxon>Lactobacillales</taxon>
        <taxon>Streptococcaceae</taxon>
        <taxon>Streptococcus</taxon>
    </lineage>
</organism>
<proteinExistence type="predicted"/>
<gene>
    <name evidence="3" type="ORF">SGODD07_01902</name>
</gene>
<dbReference type="PANTHER" id="PTHR43736">
    <property type="entry name" value="ADP-RIBOSE PYROPHOSPHATASE"/>
    <property type="match status" value="1"/>
</dbReference>
<reference evidence="3 4" key="1">
    <citation type="submission" date="2016-01" db="EMBL/GenBank/DDBJ databases">
        <title>Highly variable Streptococcus oralis are common among viridans streptococci isolated from primates.</title>
        <authorList>
            <person name="Denapaite D."/>
            <person name="Rieger M."/>
            <person name="Koendgen S."/>
            <person name="Brueckner R."/>
            <person name="Ochigava I."/>
            <person name="Kappeler P."/>
            <person name="Maetz-Rensing K."/>
            <person name="Leendertz F."/>
            <person name="Hakenbeck R."/>
        </authorList>
    </citation>
    <scope>NUCLEOTIDE SEQUENCE [LARGE SCALE GENOMIC DNA]</scope>
    <source>
        <strain evidence="3 4">DD07</strain>
    </source>
</reference>
<evidence type="ECO:0000313" key="4">
    <source>
        <dbReference type="Proteomes" id="UP000070096"/>
    </source>
</evidence>
<dbReference type="InterPro" id="IPR020084">
    <property type="entry name" value="NUDIX_hydrolase_CS"/>
</dbReference>
<dbReference type="InterPro" id="IPR036388">
    <property type="entry name" value="WH-like_DNA-bd_sf"/>
</dbReference>
<evidence type="ECO:0000259" key="2">
    <source>
        <dbReference type="PROSITE" id="PS51462"/>
    </source>
</evidence>
<sequence>MIEKDKILMTKQAIPSGMTEKEYYETMADESAFLEWYKTQDLPKYETPSVTADMVAYCFVEGQIKLLAIKRKAHPYQNKYALVGGFVDKHEDAYQACIREVKEEVGLEIPLEKVEQLMTVSTPGRDPRGWVITISHLVYLPAIAVDQVQAGDDAKEVTFLDVDFKTRSFRDGEQLLTAEDFAFDHYQILLESIKRIQGRLDWNPTFLHLLESPFTVYEGTELVNLITPRRPIVSNNFLVKFGEYLEEAGVKRVPKKKPRKVYRLKTEKTA</sequence>
<dbReference type="InterPro" id="IPR015797">
    <property type="entry name" value="NUDIX_hydrolase-like_dom_sf"/>
</dbReference>
<dbReference type="SUPFAM" id="SSF55811">
    <property type="entry name" value="Nudix"/>
    <property type="match status" value="1"/>
</dbReference>
<dbReference type="Gene3D" id="1.10.287.1030">
    <property type="entry name" value="Nudix-associated domain"/>
    <property type="match status" value="1"/>
</dbReference>
<dbReference type="InterPro" id="IPR000086">
    <property type="entry name" value="NUDIX_hydrolase_dom"/>
</dbReference>
<dbReference type="GO" id="GO:0016787">
    <property type="term" value="F:hydrolase activity"/>
    <property type="evidence" value="ECO:0007669"/>
    <property type="project" value="UniProtKB-KW"/>
</dbReference>
<keyword evidence="1" id="KW-0378">Hydrolase</keyword>
<dbReference type="Pfam" id="PF00293">
    <property type="entry name" value="NUDIX"/>
    <property type="match status" value="1"/>
</dbReference>
<accession>A0A139N0B8</accession>
<comment type="caution">
    <text evidence="3">The sequence shown here is derived from an EMBL/GenBank/DDBJ whole genome shotgun (WGS) entry which is preliminary data.</text>
</comment>
<dbReference type="PANTHER" id="PTHR43736:SF4">
    <property type="entry name" value="SLR1690 PROTEIN"/>
    <property type="match status" value="1"/>
</dbReference>
<dbReference type="CDD" id="cd18873">
    <property type="entry name" value="NUDIX_NadM_like"/>
    <property type="match status" value="1"/>
</dbReference>
<dbReference type="Proteomes" id="UP000070096">
    <property type="component" value="Unassembled WGS sequence"/>
</dbReference>
<evidence type="ECO:0000313" key="3">
    <source>
        <dbReference type="EMBL" id="KXT69161.1"/>
    </source>
</evidence>
<dbReference type="PATRIC" id="fig|1302.21.peg.2103"/>
<feature type="domain" description="Nudix hydrolase" evidence="2">
    <location>
        <begin position="49"/>
        <end position="189"/>
    </location>
</feature>
<protein>
    <submittedName>
        <fullName evidence="3">Nudix-related transcriptional regulator NrtR</fullName>
    </submittedName>
</protein>
<dbReference type="PROSITE" id="PS51462">
    <property type="entry name" value="NUDIX"/>
    <property type="match status" value="1"/>
</dbReference>